<reference evidence="1" key="1">
    <citation type="journal article" date="2020" name="Stud. Mycol.">
        <title>101 Dothideomycetes genomes: a test case for predicting lifestyles and emergence of pathogens.</title>
        <authorList>
            <person name="Haridas S."/>
            <person name="Albert R."/>
            <person name="Binder M."/>
            <person name="Bloem J."/>
            <person name="Labutti K."/>
            <person name="Salamov A."/>
            <person name="Andreopoulos B."/>
            <person name="Baker S."/>
            <person name="Barry K."/>
            <person name="Bills G."/>
            <person name="Bluhm B."/>
            <person name="Cannon C."/>
            <person name="Castanera R."/>
            <person name="Culley D."/>
            <person name="Daum C."/>
            <person name="Ezra D."/>
            <person name="Gonzalez J."/>
            <person name="Henrissat B."/>
            <person name="Kuo A."/>
            <person name="Liang C."/>
            <person name="Lipzen A."/>
            <person name="Lutzoni F."/>
            <person name="Magnuson J."/>
            <person name="Mondo S."/>
            <person name="Nolan M."/>
            <person name="Ohm R."/>
            <person name="Pangilinan J."/>
            <person name="Park H.-J."/>
            <person name="Ramirez L."/>
            <person name="Alfaro M."/>
            <person name="Sun H."/>
            <person name="Tritt A."/>
            <person name="Yoshinaga Y."/>
            <person name="Zwiers L.-H."/>
            <person name="Turgeon B."/>
            <person name="Goodwin S."/>
            <person name="Spatafora J."/>
            <person name="Crous P."/>
            <person name="Grigoriev I."/>
        </authorList>
    </citation>
    <scope>NUCLEOTIDE SEQUENCE</scope>
    <source>
        <strain evidence="1">CBS 675.92</strain>
    </source>
</reference>
<sequence>SLTTLSTINMTRIKSTRVYDRDFQQHLINNGVYPNAYEYLDRSVPAEPSNL</sequence>
<feature type="non-terminal residue" evidence="1">
    <location>
        <position position="1"/>
    </location>
</feature>
<organism evidence="1 2">
    <name type="scientific">Byssothecium circinans</name>
    <dbReference type="NCBI Taxonomy" id="147558"/>
    <lineage>
        <taxon>Eukaryota</taxon>
        <taxon>Fungi</taxon>
        <taxon>Dikarya</taxon>
        <taxon>Ascomycota</taxon>
        <taxon>Pezizomycotina</taxon>
        <taxon>Dothideomycetes</taxon>
        <taxon>Pleosporomycetidae</taxon>
        <taxon>Pleosporales</taxon>
        <taxon>Massarineae</taxon>
        <taxon>Massarinaceae</taxon>
        <taxon>Byssothecium</taxon>
    </lineage>
</organism>
<gene>
    <name evidence="1" type="ORF">CC80DRAFT_422134</name>
</gene>
<dbReference type="Proteomes" id="UP000800035">
    <property type="component" value="Unassembled WGS sequence"/>
</dbReference>
<accession>A0A6A5TJX5</accession>
<protein>
    <submittedName>
        <fullName evidence="1">Uncharacterized protein</fullName>
    </submittedName>
</protein>
<dbReference type="AlphaFoldDB" id="A0A6A5TJX5"/>
<keyword evidence="2" id="KW-1185">Reference proteome</keyword>
<dbReference type="OrthoDB" id="5336565at2759"/>
<evidence type="ECO:0000313" key="2">
    <source>
        <dbReference type="Proteomes" id="UP000800035"/>
    </source>
</evidence>
<dbReference type="EMBL" id="ML977009">
    <property type="protein sequence ID" value="KAF1952678.1"/>
    <property type="molecule type" value="Genomic_DNA"/>
</dbReference>
<evidence type="ECO:0000313" key="1">
    <source>
        <dbReference type="EMBL" id="KAF1952678.1"/>
    </source>
</evidence>
<name>A0A6A5TJX5_9PLEO</name>
<proteinExistence type="predicted"/>